<dbReference type="PANTHER" id="PTHR23044">
    <property type="entry name" value="3'-5' EXONUCLEASE ERI1-RELATED"/>
    <property type="match status" value="1"/>
</dbReference>
<feature type="domain" description="tRNA nucleotidyltransferase/poly(A) polymerase RNA and SrmB- binding" evidence="5">
    <location>
        <begin position="42"/>
        <end position="82"/>
    </location>
</feature>
<gene>
    <name evidence="6" type="ORF">CCMP2556_LOCUS32928</name>
</gene>
<keyword evidence="7" id="KW-1185">Reference proteome</keyword>
<dbReference type="Gene3D" id="3.30.420.10">
    <property type="entry name" value="Ribonuclease H-like superfamily/Ribonuclease H"/>
    <property type="match status" value="1"/>
</dbReference>
<organism evidence="6 7">
    <name type="scientific">Durusdinium trenchii</name>
    <dbReference type="NCBI Taxonomy" id="1381693"/>
    <lineage>
        <taxon>Eukaryota</taxon>
        <taxon>Sar</taxon>
        <taxon>Alveolata</taxon>
        <taxon>Dinophyceae</taxon>
        <taxon>Suessiales</taxon>
        <taxon>Symbiodiniaceae</taxon>
        <taxon>Durusdinium</taxon>
    </lineage>
</organism>
<dbReference type="PANTHER" id="PTHR23044:SF61">
    <property type="entry name" value="3'-5' EXORIBONUCLEASE 1-RELATED"/>
    <property type="match status" value="1"/>
</dbReference>
<proteinExistence type="predicted"/>
<dbReference type="Gene3D" id="1.10.3090.10">
    <property type="entry name" value="cca-adding enzyme, domain 2"/>
    <property type="match status" value="1"/>
</dbReference>
<reference evidence="6 7" key="1">
    <citation type="submission" date="2024-02" db="EMBL/GenBank/DDBJ databases">
        <authorList>
            <person name="Chen Y."/>
            <person name="Shah S."/>
            <person name="Dougan E. K."/>
            <person name="Thang M."/>
            <person name="Chan C."/>
        </authorList>
    </citation>
    <scope>NUCLEOTIDE SEQUENCE [LARGE SCALE GENOMIC DNA]</scope>
</reference>
<dbReference type="Proteomes" id="UP001642484">
    <property type="component" value="Unassembled WGS sequence"/>
</dbReference>
<dbReference type="InterPro" id="IPR047201">
    <property type="entry name" value="ERI-1_3'hExo-like"/>
</dbReference>
<dbReference type="InterPro" id="IPR032828">
    <property type="entry name" value="PolyA_RNA-bd"/>
</dbReference>
<protein>
    <recommendedName>
        <fullName evidence="8">Exonuclease domain-containing protein</fullName>
    </recommendedName>
</protein>
<evidence type="ECO:0000256" key="3">
    <source>
        <dbReference type="ARBA" id="ARBA00022839"/>
    </source>
</evidence>
<dbReference type="SUPFAM" id="SSF53098">
    <property type="entry name" value="Ribonuclease H-like"/>
    <property type="match status" value="1"/>
</dbReference>
<keyword evidence="3" id="KW-0269">Exonuclease</keyword>
<dbReference type="InterPro" id="IPR051274">
    <property type="entry name" value="3-5_Exoribonuclease"/>
</dbReference>
<dbReference type="SUPFAM" id="SSF81891">
    <property type="entry name" value="Poly A polymerase C-terminal region-like"/>
    <property type="match status" value="1"/>
</dbReference>
<feature type="domain" description="Exonuclease" evidence="4">
    <location>
        <begin position="153"/>
        <end position="236"/>
    </location>
</feature>
<evidence type="ECO:0008006" key="8">
    <source>
        <dbReference type="Google" id="ProtNLM"/>
    </source>
</evidence>
<keyword evidence="2" id="KW-0378">Hydrolase</keyword>
<dbReference type="InterPro" id="IPR013520">
    <property type="entry name" value="Ribonucl_H"/>
</dbReference>
<dbReference type="CDD" id="cd06133">
    <property type="entry name" value="ERI-1_3'hExo_like"/>
    <property type="match status" value="1"/>
</dbReference>
<dbReference type="Pfam" id="PF12627">
    <property type="entry name" value="PolyA_pol_RNAbd"/>
    <property type="match status" value="1"/>
</dbReference>
<dbReference type="EMBL" id="CAXAMN010022162">
    <property type="protein sequence ID" value="CAK9067002.1"/>
    <property type="molecule type" value="Genomic_DNA"/>
</dbReference>
<evidence type="ECO:0000313" key="7">
    <source>
        <dbReference type="Proteomes" id="UP001642484"/>
    </source>
</evidence>
<accession>A0ABP0NT93</accession>
<keyword evidence="1" id="KW-0540">Nuclease</keyword>
<evidence type="ECO:0000313" key="6">
    <source>
        <dbReference type="EMBL" id="CAK9067002.1"/>
    </source>
</evidence>
<sequence>MPQMQHDGLRTLRAYRFLAANSDRPWSFHPSLHDKLKEVGGELLANIARQRILKELKKILGKPRGAEAIRMMAEDGVLAAVLKVNPPLAPDGQEIRALECLWSQQEVADFLSDTAPERLSFGSKESSVPRIYPDPLKEVAAPVADQPYDYYAVTDFEATCWPGHCTAELQEIIELPVVLIEASSGKVVGEFQSFVRPVARPKLSSFCTRLTGITQANVDSAPTFPEAARQLMKWLEVWSKSSSHLDL</sequence>
<evidence type="ECO:0000259" key="5">
    <source>
        <dbReference type="Pfam" id="PF12627"/>
    </source>
</evidence>
<evidence type="ECO:0000256" key="2">
    <source>
        <dbReference type="ARBA" id="ARBA00022801"/>
    </source>
</evidence>
<evidence type="ECO:0000256" key="1">
    <source>
        <dbReference type="ARBA" id="ARBA00022722"/>
    </source>
</evidence>
<dbReference type="Pfam" id="PF00929">
    <property type="entry name" value="RNase_T"/>
    <property type="match status" value="1"/>
</dbReference>
<dbReference type="InterPro" id="IPR012337">
    <property type="entry name" value="RNaseH-like_sf"/>
</dbReference>
<evidence type="ECO:0000259" key="4">
    <source>
        <dbReference type="Pfam" id="PF00929"/>
    </source>
</evidence>
<dbReference type="InterPro" id="IPR036397">
    <property type="entry name" value="RNaseH_sf"/>
</dbReference>
<comment type="caution">
    <text evidence="6">The sequence shown here is derived from an EMBL/GenBank/DDBJ whole genome shotgun (WGS) entry which is preliminary data.</text>
</comment>
<name>A0ABP0NT93_9DINO</name>